<reference evidence="1 2" key="1">
    <citation type="submission" date="2019-03" db="EMBL/GenBank/DDBJ databases">
        <title>Genomic Encyclopedia of Archaeal and Bacterial Type Strains, Phase II (KMG-II): from individual species to whole genera.</title>
        <authorList>
            <person name="Goeker M."/>
        </authorList>
    </citation>
    <scope>NUCLEOTIDE SEQUENCE [LARGE SCALE GENOMIC DNA]</scope>
    <source>
        <strain evidence="1 2">ATCC 700618</strain>
    </source>
</reference>
<protein>
    <submittedName>
        <fullName evidence="1">Uncharacterized protein DUF2714</fullName>
    </submittedName>
</protein>
<gene>
    <name evidence="1" type="ORF">EI74_0823</name>
</gene>
<dbReference type="EMBL" id="SNWN01000016">
    <property type="protein sequence ID" value="TDO19004.1"/>
    <property type="molecule type" value="Genomic_DNA"/>
</dbReference>
<proteinExistence type="predicted"/>
<dbReference type="InterPro" id="IPR021222">
    <property type="entry name" value="DUF2714"/>
</dbReference>
<comment type="caution">
    <text evidence="1">The sequence shown here is derived from an EMBL/GenBank/DDBJ whole genome shotgun (WGS) entry which is preliminary data.</text>
</comment>
<keyword evidence="2" id="KW-1185">Reference proteome</keyword>
<dbReference type="RefSeq" id="WP_094254965.1">
    <property type="nucleotide sequence ID" value="NZ_NNCE01000008.1"/>
</dbReference>
<dbReference type="Pfam" id="PF10896">
    <property type="entry name" value="DUF2714"/>
    <property type="match status" value="1"/>
</dbReference>
<accession>A0A4R6IB34</accession>
<dbReference type="Proteomes" id="UP000295518">
    <property type="component" value="Unassembled WGS sequence"/>
</dbReference>
<dbReference type="AlphaFoldDB" id="A0A4R6IB34"/>
<dbReference type="OrthoDB" id="399999at2"/>
<organism evidence="1 2">
    <name type="scientific">Mycoplasma testudineum</name>
    <dbReference type="NCBI Taxonomy" id="244584"/>
    <lineage>
        <taxon>Bacteria</taxon>
        <taxon>Bacillati</taxon>
        <taxon>Mycoplasmatota</taxon>
        <taxon>Mollicutes</taxon>
        <taxon>Mycoplasmataceae</taxon>
        <taxon>Mycoplasma</taxon>
    </lineage>
</organism>
<name>A0A4R6IB34_9MOLU</name>
<sequence length="169" mass="19228">MKESKKITTVNEKLMKHNDFDKIKKEPNFVNFEMLLGSTMLYTNTPPQSKIISEFRQKIEESIKLKSQIKFASFIITWTKNLRFSLTKLIPTLDSKESSNISTLNLSTSSTESLRNFLVTLNKLITKSVNEKSVVEVVPGISIHKDQTGSLKINFANEILNTQSDNAKK</sequence>
<evidence type="ECO:0000313" key="1">
    <source>
        <dbReference type="EMBL" id="TDO19004.1"/>
    </source>
</evidence>
<evidence type="ECO:0000313" key="2">
    <source>
        <dbReference type="Proteomes" id="UP000295518"/>
    </source>
</evidence>